<dbReference type="EMBL" id="JBEUWX010000002">
    <property type="protein sequence ID" value="MFA9949864.1"/>
    <property type="molecule type" value="Genomic_DNA"/>
</dbReference>
<comment type="caution">
    <text evidence="2">The sequence shown here is derived from an EMBL/GenBank/DDBJ whole genome shotgun (WGS) entry which is preliminary data.</text>
</comment>
<keyword evidence="3" id="KW-1185">Reference proteome</keyword>
<dbReference type="RefSeq" id="WP_418890962.1">
    <property type="nucleotide sequence ID" value="NZ_JBEUWX010000002.1"/>
</dbReference>
<dbReference type="Proteomes" id="UP001574673">
    <property type="component" value="Unassembled WGS sequence"/>
</dbReference>
<sequence>MNLPTLSTISPAYRLHRDAFGRLILTDADGTAHEDVTPVRAFPICAPDEGIALVDAHGHELAWIDRLDALPAALRELVTGELAGREFMPVIERILSVSSYATPSFWQVITDRGETALTLKGEENIRRLPGNALLIADSHGINYLIRDRLALDAQSRKFLDRFL</sequence>
<reference evidence="3" key="1">
    <citation type="submission" date="2024-06" db="EMBL/GenBank/DDBJ databases">
        <title>Radixoralia hellwigii gen. nov., sp nov., isolated from a root canal in the human oral cavity.</title>
        <authorList>
            <person name="Bartsch S."/>
            <person name="Wittmer A."/>
            <person name="Schulz A.-K."/>
            <person name="Neumann-Schaal M."/>
            <person name="Wolf J."/>
            <person name="Gronow S."/>
            <person name="Tennert C."/>
            <person name="Haecker G."/>
            <person name="Cieplik F."/>
            <person name="Al-Ahmad A."/>
        </authorList>
    </citation>
    <scope>NUCLEOTIDE SEQUENCE [LARGE SCALE GENOMIC DNA]</scope>
    <source>
        <strain evidence="3">Wk13</strain>
    </source>
</reference>
<evidence type="ECO:0000313" key="2">
    <source>
        <dbReference type="EMBL" id="MFA9949864.1"/>
    </source>
</evidence>
<proteinExistence type="predicted"/>
<protein>
    <submittedName>
        <fullName evidence="2">DUF1854 domain-containing protein</fullName>
    </submittedName>
</protein>
<accession>A0ABV4UDY8</accession>
<evidence type="ECO:0000259" key="1">
    <source>
        <dbReference type="Pfam" id="PF08909"/>
    </source>
</evidence>
<name>A0ABV4UDY8_9RHOO</name>
<feature type="domain" description="DUF1854" evidence="1">
    <location>
        <begin position="33"/>
        <end position="162"/>
    </location>
</feature>
<gene>
    <name evidence="2" type="ORF">ABCS64_05930</name>
</gene>
<evidence type="ECO:0000313" key="3">
    <source>
        <dbReference type="Proteomes" id="UP001574673"/>
    </source>
</evidence>
<dbReference type="InterPro" id="IPR015005">
    <property type="entry name" value="DUF1854"/>
</dbReference>
<dbReference type="Pfam" id="PF08909">
    <property type="entry name" value="DUF1854"/>
    <property type="match status" value="1"/>
</dbReference>
<organism evidence="2 3">
    <name type="scientific">Dentiradicibacter hellwigii</name>
    <dbReference type="NCBI Taxonomy" id="3149053"/>
    <lineage>
        <taxon>Bacteria</taxon>
        <taxon>Pseudomonadati</taxon>
        <taxon>Pseudomonadota</taxon>
        <taxon>Betaproteobacteria</taxon>
        <taxon>Rhodocyclales</taxon>
        <taxon>Rhodocyclaceae</taxon>
        <taxon>Dentiradicibacter</taxon>
    </lineage>
</organism>